<accession>A0A151ZEV3</accession>
<evidence type="ECO:0000313" key="3">
    <source>
        <dbReference type="Proteomes" id="UP000076078"/>
    </source>
</evidence>
<evidence type="ECO:0000259" key="1">
    <source>
        <dbReference type="PROSITE" id="PS50020"/>
    </source>
</evidence>
<feature type="domain" description="WW" evidence="1">
    <location>
        <begin position="248"/>
        <end position="282"/>
    </location>
</feature>
<dbReference type="PROSITE" id="PS50020">
    <property type="entry name" value="WW_DOMAIN_2"/>
    <property type="match status" value="1"/>
</dbReference>
<proteinExistence type="predicted"/>
<reference evidence="2 3" key="1">
    <citation type="submission" date="2015-12" db="EMBL/GenBank/DDBJ databases">
        <title>Dictyostelia acquired genes for synthesis and detection of signals that induce cell-type specialization by lateral gene transfer from prokaryotes.</title>
        <authorList>
            <person name="Gloeckner G."/>
            <person name="Schaap P."/>
        </authorList>
    </citation>
    <scope>NUCLEOTIDE SEQUENCE [LARGE SCALE GENOMIC DNA]</scope>
    <source>
        <strain evidence="2 3">TK</strain>
    </source>
</reference>
<dbReference type="Pfam" id="PF00397">
    <property type="entry name" value="WW"/>
    <property type="match status" value="1"/>
</dbReference>
<dbReference type="SMART" id="SM00456">
    <property type="entry name" value="WW"/>
    <property type="match status" value="1"/>
</dbReference>
<dbReference type="OrthoDB" id="187617at2759"/>
<keyword evidence="3" id="KW-1185">Reference proteome</keyword>
<dbReference type="AlphaFoldDB" id="A0A151ZEV3"/>
<gene>
    <name evidence="2" type="ORF">DLAC_06492</name>
</gene>
<evidence type="ECO:0000313" key="2">
    <source>
        <dbReference type="EMBL" id="KYQ92502.1"/>
    </source>
</evidence>
<dbReference type="InterPro" id="IPR036020">
    <property type="entry name" value="WW_dom_sf"/>
</dbReference>
<dbReference type="SUPFAM" id="SSF52047">
    <property type="entry name" value="RNI-like"/>
    <property type="match status" value="1"/>
</dbReference>
<dbReference type="EMBL" id="LODT01000029">
    <property type="protein sequence ID" value="KYQ92502.1"/>
    <property type="molecule type" value="Genomic_DNA"/>
</dbReference>
<dbReference type="InterPro" id="IPR001202">
    <property type="entry name" value="WW_dom"/>
</dbReference>
<organism evidence="2 3">
    <name type="scientific">Tieghemostelium lacteum</name>
    <name type="common">Slime mold</name>
    <name type="synonym">Dictyostelium lacteum</name>
    <dbReference type="NCBI Taxonomy" id="361077"/>
    <lineage>
        <taxon>Eukaryota</taxon>
        <taxon>Amoebozoa</taxon>
        <taxon>Evosea</taxon>
        <taxon>Eumycetozoa</taxon>
        <taxon>Dictyostelia</taxon>
        <taxon>Dictyosteliales</taxon>
        <taxon>Raperosteliaceae</taxon>
        <taxon>Tieghemostelium</taxon>
    </lineage>
</organism>
<dbReference type="CDD" id="cd00201">
    <property type="entry name" value="WW"/>
    <property type="match status" value="1"/>
</dbReference>
<dbReference type="PROSITE" id="PS01159">
    <property type="entry name" value="WW_DOMAIN_1"/>
    <property type="match status" value="1"/>
</dbReference>
<dbReference type="Gene3D" id="2.20.70.10">
    <property type="match status" value="1"/>
</dbReference>
<protein>
    <recommendedName>
        <fullName evidence="1">WW domain-containing protein</fullName>
    </recommendedName>
</protein>
<comment type="caution">
    <text evidence="2">The sequence shown here is derived from an EMBL/GenBank/DDBJ whole genome shotgun (WGS) entry which is preliminary data.</text>
</comment>
<dbReference type="SUPFAM" id="SSF51045">
    <property type="entry name" value="WW domain"/>
    <property type="match status" value="1"/>
</dbReference>
<sequence length="577" mass="66329">MTLPNYVIVQIIRNLNYYNNVENEYYMNNAKLINEMLTLVCKSWKKEILPKVRDIQVSSDWFCKQYVIDSLKVLNQKSGIKLNSNTEIGLSSKLSDMIVKYTISQQPTPFNITTVLVSLQHLILDLNYDQIKPYSQILRDNINNLPRLTTIALRFSNSGNIKSDIEMLEMFETISQFKLNFLKIENLPPWNPSFGLADLDNLVKCKHLTRLDLKYTNILTKPIIDLLDSHQSLLELNMDIVNLVGAKKVMLEGWKENKIPNGSRSYYYNTITKVTSWEFPGEEYDRYDTLLSAIGRNSTLQKVKINKATFKLNSLVTCINVNVNLKYFYISWGKLVIEDEPSIPINNQVLEELHVEGLEVGIYSLWNKGPSSLRYITAVSSPLLQSLSLYHGSTLKKVKFKAMNCSAEDIMECIKLNLPMLESIHLPNLYLMDKVLDSLMSNSHLKKIKFDKPIESQILYKLINLKHQSIKSIVTTSAVYQCDLTTLVDCIADNNTIEKISLINGYYMTNNPEILIKLLNQKNLKYINIPLLTLKLSPLIISNLIQAVSQNIDHLYSLYFCKEFTDNVLSKFILLSK</sequence>
<dbReference type="Proteomes" id="UP000076078">
    <property type="component" value="Unassembled WGS sequence"/>
</dbReference>
<name>A0A151ZEV3_TIELA</name>
<dbReference type="InParanoid" id="A0A151ZEV3"/>